<reference evidence="2" key="1">
    <citation type="submission" date="2014-11" db="EMBL/GenBank/DDBJ databases">
        <authorList>
            <person name="Otto D Thomas"/>
            <person name="Naeem Raeece"/>
        </authorList>
    </citation>
    <scope>NUCLEOTIDE SEQUENCE</scope>
</reference>
<dbReference type="Gene3D" id="3.40.50.11960">
    <property type="match status" value="1"/>
</dbReference>
<feature type="region of interest" description="Disordered" evidence="1">
    <location>
        <begin position="254"/>
        <end position="336"/>
    </location>
</feature>
<gene>
    <name evidence="2" type="ORF">Cvel_20820</name>
</gene>
<evidence type="ECO:0000313" key="2">
    <source>
        <dbReference type="EMBL" id="CEM25390.1"/>
    </source>
</evidence>
<dbReference type="AlphaFoldDB" id="A0A0G4G938"/>
<feature type="compositionally biased region" description="Basic and acidic residues" evidence="1">
    <location>
        <begin position="296"/>
        <end position="305"/>
    </location>
</feature>
<accession>A0A0G4G938</accession>
<feature type="region of interest" description="Disordered" evidence="1">
    <location>
        <begin position="405"/>
        <end position="478"/>
    </location>
</feature>
<name>A0A0G4G938_9ALVE</name>
<dbReference type="EMBL" id="CDMZ01000997">
    <property type="protein sequence ID" value="CEM25390.1"/>
    <property type="molecule type" value="Genomic_DNA"/>
</dbReference>
<proteinExistence type="predicted"/>
<feature type="compositionally biased region" description="Acidic residues" evidence="1">
    <location>
        <begin position="224"/>
        <end position="234"/>
    </location>
</feature>
<dbReference type="VEuPathDB" id="CryptoDB:Cvel_20820"/>
<dbReference type="PANTHER" id="PTHR14659">
    <property type="entry name" value="ALPHA- AND GAMMA-ADAPTIN-BINDING PROTEIN P34"/>
    <property type="match status" value="1"/>
</dbReference>
<dbReference type="InterPro" id="IPR019341">
    <property type="entry name" value="Alpha/Gamma-adaptin-bd_p34"/>
</dbReference>
<evidence type="ECO:0000256" key="1">
    <source>
        <dbReference type="SAM" id="MobiDB-lite"/>
    </source>
</evidence>
<protein>
    <submittedName>
        <fullName evidence="2">Uncharacterized protein</fullName>
    </submittedName>
</protein>
<dbReference type="Pfam" id="PF10199">
    <property type="entry name" value="Adaptin_binding"/>
    <property type="match status" value="1"/>
</dbReference>
<organism evidence="2">
    <name type="scientific">Chromera velia CCMP2878</name>
    <dbReference type="NCBI Taxonomy" id="1169474"/>
    <lineage>
        <taxon>Eukaryota</taxon>
        <taxon>Sar</taxon>
        <taxon>Alveolata</taxon>
        <taxon>Colpodellida</taxon>
        <taxon>Chromeraceae</taxon>
        <taxon>Chromera</taxon>
    </lineage>
</organism>
<feature type="compositionally biased region" description="Basic and acidic residues" evidence="1">
    <location>
        <begin position="442"/>
        <end position="456"/>
    </location>
</feature>
<sequence>MESLPTILVLSNDSSLERRVLSDLCEEELPSPLPRTLPWQIETKYYKANVSIQTAATEKSEGGFNFPCKTVERLNEPGKETEKSEVQALVVLCNHTGDVSTSDGVATAFEAFKTELFPAIRKTFQAKAQEGGEGTGGEEIDLDDELSVPVRIFAVQLDEKAAPLSASVKHELLDWCLDFHFELIVSDFFSHCTDDNEEEGEGGLKLRNLRRPSSARAVSLLQQAEEEEGSEEEGDGRAGIERVREALECHMWPGLERKERERGRDREDEGEAREEVNVEARPEDASVCSQKNTKGGGRDPERLEGDGVQETSSPTPPDTLGDSPTPPDTLGDGLGGKFLDGLLGGLEGFGEGEEEGDDLACLDKLIAEVRATREAAMDLKETGDATGDDARRQRAAAMALRLLSLMDDGEDEDGSEMEELEGGERKGQAHDFEFEFEEDLIAAEREESLREKEAKQTTDTSGEGQTKNKAEETPDEPN</sequence>
<feature type="compositionally biased region" description="Acidic residues" evidence="1">
    <location>
        <begin position="407"/>
        <end position="421"/>
    </location>
</feature>
<feature type="region of interest" description="Disordered" evidence="1">
    <location>
        <begin position="217"/>
        <end position="238"/>
    </location>
</feature>
<feature type="compositionally biased region" description="Basic and acidic residues" evidence="1">
    <location>
        <begin position="422"/>
        <end position="433"/>
    </location>
</feature>
<dbReference type="PANTHER" id="PTHR14659:SF1">
    <property type="entry name" value="ALPHA- AND GAMMA-ADAPTIN-BINDING PROTEIN P34"/>
    <property type="match status" value="1"/>
</dbReference>
<feature type="compositionally biased region" description="Basic and acidic residues" evidence="1">
    <location>
        <begin position="255"/>
        <end position="284"/>
    </location>
</feature>